<name>A0A1C0U8R7_9GAMM</name>
<organism evidence="1 2">
    <name type="scientific">Photorhabdus australis subsp. thailandensis</name>
    <dbReference type="NCBI Taxonomy" id="2805096"/>
    <lineage>
        <taxon>Bacteria</taxon>
        <taxon>Pseudomonadati</taxon>
        <taxon>Pseudomonadota</taxon>
        <taxon>Gammaproteobacteria</taxon>
        <taxon>Enterobacterales</taxon>
        <taxon>Morganellaceae</taxon>
        <taxon>Photorhabdus</taxon>
    </lineage>
</organism>
<dbReference type="PATRIC" id="fig|286156.4.peg.676"/>
<comment type="caution">
    <text evidence="1">The sequence shown here is derived from an EMBL/GenBank/DDBJ whole genome shotgun (WGS) entry which is preliminary data.</text>
</comment>
<accession>A0A1C0U8R7</accession>
<dbReference type="RefSeq" id="WP_065822031.1">
    <property type="nucleotide sequence ID" value="NZ_CAWMQZ010000018.1"/>
</dbReference>
<keyword evidence="2" id="KW-1185">Reference proteome</keyword>
<evidence type="ECO:0000313" key="1">
    <source>
        <dbReference type="EMBL" id="OCQ54275.1"/>
    </source>
</evidence>
<proteinExistence type="predicted"/>
<reference evidence="1 2" key="1">
    <citation type="submission" date="2015-12" db="EMBL/GenBank/DDBJ databases">
        <title>Genome comparisons provide insights into the role of secondary metabolites in the pathogenic phase of the Photorhabdus life cycle.</title>
        <authorList>
            <person name="Tobias N.J."/>
            <person name="Mishra B."/>
            <person name="Gupta D.K."/>
            <person name="Thines M."/>
            <person name="Stinear T.P."/>
            <person name="Bode H.B."/>
        </authorList>
    </citation>
    <scope>NUCLEOTIDE SEQUENCE [LARGE SCALE GENOMIC DNA]</scope>
    <source>
        <strain evidence="1 2">PB68.1</strain>
    </source>
</reference>
<evidence type="ECO:0000313" key="2">
    <source>
        <dbReference type="Proteomes" id="UP000093476"/>
    </source>
</evidence>
<dbReference type="AlphaFoldDB" id="A0A1C0U8R7"/>
<dbReference type="EMBL" id="LOMY01000018">
    <property type="protein sequence ID" value="OCQ54275.1"/>
    <property type="molecule type" value="Genomic_DNA"/>
</dbReference>
<dbReference type="STRING" id="286156.Ppb6_00587"/>
<gene>
    <name evidence="1" type="ORF">Ppb6_00587</name>
</gene>
<sequence length="213" mass="23482">MENVHAKTISTNHIISSAMVSQNELCRISDNADAIRAKAMELTDSWEGVMFALSEEELKNIALALEFPPDVADKIHNELKTLRYAKIQSQAGPSFIVTYHILDVSLLALRGVTSFDNALSHVNDFNLQSLLNENQSTFQKVRTALPEHTARMNFKPETAAAVLKALGADISPDLLYELCPKYGTSSVIDLESRRGVTTEFIRCVTLTLGTTLA</sequence>
<dbReference type="Proteomes" id="UP000093476">
    <property type="component" value="Unassembled WGS sequence"/>
</dbReference>
<protein>
    <submittedName>
        <fullName evidence="1">Uncharacterized protein</fullName>
    </submittedName>
</protein>